<keyword evidence="7" id="KW-1185">Reference proteome</keyword>
<dbReference type="OMA" id="FITIACK"/>
<dbReference type="PANTHER" id="PTHR45856:SF24">
    <property type="entry name" value="FUNGAL LIPASE-LIKE DOMAIN-CONTAINING PROTEIN"/>
    <property type="match status" value="1"/>
</dbReference>
<feature type="domain" description="Fungal lipase-type" evidence="5">
    <location>
        <begin position="231"/>
        <end position="429"/>
    </location>
</feature>
<dbReference type="EMBL" id="BACD03000045">
    <property type="protein sequence ID" value="GAO51379.1"/>
    <property type="molecule type" value="Genomic_DNA"/>
</dbReference>
<dbReference type="GO" id="GO:0006629">
    <property type="term" value="P:lipid metabolic process"/>
    <property type="evidence" value="ECO:0007669"/>
    <property type="project" value="InterPro"/>
</dbReference>
<dbReference type="AlphaFoldDB" id="A0A0E9NNI0"/>
<dbReference type="Pfam" id="PF01764">
    <property type="entry name" value="Lipase_3"/>
    <property type="match status" value="1"/>
</dbReference>
<keyword evidence="4" id="KW-0472">Membrane</keyword>
<name>A0A0E9NNI0_SAICN</name>
<reference evidence="6 7" key="1">
    <citation type="journal article" date="2011" name="J. Gen. Appl. Microbiol.">
        <title>Draft genome sequencing of the enigmatic yeast Saitoella complicata.</title>
        <authorList>
            <person name="Nishida H."/>
            <person name="Hamamoto M."/>
            <person name="Sugiyama J."/>
        </authorList>
    </citation>
    <scope>NUCLEOTIDE SEQUENCE [LARGE SCALE GENOMIC DNA]</scope>
    <source>
        <strain evidence="6 7">NRRL Y-17804</strain>
    </source>
</reference>
<sequence length="594" mass="67661">MHGNSQEQFRSRFAKLEAVYKHRNSPTDTAALWIRYVFTSTRNVLLSGVYIFEDPVEFFWMMVYYIVTVIGLLVFEVVLKLAMVTRVLPFILQGIMQHYGQGLSAVNLANPGMFEYSPSKRVTKAMVNGKERFSLDIAEFLLLISAVVYERNDDDIKFAYDLYKDHRRHPNYGGTDDEVSEEIHGYMDASLDAIKRLSSGWGMKFDHISELNIVGAPFASLWWNEKEKFIVVAFKGTTPWDYTEWITDATYQKKEVESNFFPPDPIDVERDMNGKDRKGRSDVHAGFYDALFPHKYGDTPKNSPYGCIIDAVKEKIKELTREGDGDIPVWVTGHSLGAGYASLFYASLKSCLAYNHNPLETNDPDKILLGSKANLMDAYVFGCPAVGDLDFARQFDEACRKCMTADDGRNLGQFYRVVNDLDPVTRVPFSWFNVLEFTTKGKPNVGQYPKMVKRDSLLDYTVIGNGIKVFSWGKDMQWGYSPINPKWKTATPAGCPFWAPYVSICNFVVRVSRRFWMWVARLVEALSEFNLAKLLVLFIPPLRDHFPSEYWLSLRQDPSNENLEEEAAVRNHSTTPLNDGTIVAGHAVEVSVSL</sequence>
<dbReference type="Proteomes" id="UP000033140">
    <property type="component" value="Unassembled WGS sequence"/>
</dbReference>
<evidence type="ECO:0000256" key="2">
    <source>
        <dbReference type="ARBA" id="ARBA00047591"/>
    </source>
</evidence>
<organism evidence="6 7">
    <name type="scientific">Saitoella complicata (strain BCRC 22490 / CBS 7301 / JCM 7358 / NBRC 10748 / NRRL Y-17804)</name>
    <dbReference type="NCBI Taxonomy" id="698492"/>
    <lineage>
        <taxon>Eukaryota</taxon>
        <taxon>Fungi</taxon>
        <taxon>Dikarya</taxon>
        <taxon>Ascomycota</taxon>
        <taxon>Taphrinomycotina</taxon>
        <taxon>Taphrinomycotina incertae sedis</taxon>
        <taxon>Saitoella</taxon>
    </lineage>
</organism>
<evidence type="ECO:0000259" key="5">
    <source>
        <dbReference type="Pfam" id="PF01764"/>
    </source>
</evidence>
<dbReference type="STRING" id="698492.A0A0E9NNI0"/>
<evidence type="ECO:0000313" key="7">
    <source>
        <dbReference type="Proteomes" id="UP000033140"/>
    </source>
</evidence>
<comment type="caution">
    <text evidence="6">The sequence shown here is derived from an EMBL/GenBank/DDBJ whole genome shotgun (WGS) entry which is preliminary data.</text>
</comment>
<keyword evidence="4" id="KW-0812">Transmembrane</keyword>
<reference evidence="6 7" key="2">
    <citation type="journal article" date="2014" name="J. Gen. Appl. Microbiol.">
        <title>The early diverging ascomycetous budding yeast Saitoella complicata has three histone deacetylases belonging to the Clr6, Hos2, and Rpd3 lineages.</title>
        <authorList>
            <person name="Nishida H."/>
            <person name="Matsumoto T."/>
            <person name="Kondo S."/>
            <person name="Hamamoto M."/>
            <person name="Yoshikawa H."/>
        </authorList>
    </citation>
    <scope>NUCLEOTIDE SEQUENCE [LARGE SCALE GENOMIC DNA]</scope>
    <source>
        <strain evidence="6 7">NRRL Y-17804</strain>
    </source>
</reference>
<comment type="similarity">
    <text evidence="1">Belongs to the AB hydrolase superfamily. Lipase family. Class 3 subfamily.</text>
</comment>
<dbReference type="InterPro" id="IPR029058">
    <property type="entry name" value="AB_hydrolase_fold"/>
</dbReference>
<evidence type="ECO:0000313" key="6">
    <source>
        <dbReference type="EMBL" id="GAO51379.1"/>
    </source>
</evidence>
<dbReference type="PANTHER" id="PTHR45856">
    <property type="entry name" value="ALPHA/BETA-HYDROLASES SUPERFAMILY PROTEIN"/>
    <property type="match status" value="1"/>
</dbReference>
<dbReference type="Gene3D" id="3.40.50.1820">
    <property type="entry name" value="alpha/beta hydrolase"/>
    <property type="match status" value="1"/>
</dbReference>
<dbReference type="InterPro" id="IPR002921">
    <property type="entry name" value="Fungal_lipase-type"/>
</dbReference>
<comment type="catalytic activity">
    <reaction evidence="3">
        <text>a monoacylglycerol + H2O = glycerol + a fatty acid + H(+)</text>
        <dbReference type="Rhea" id="RHEA:15245"/>
        <dbReference type="ChEBI" id="CHEBI:15377"/>
        <dbReference type="ChEBI" id="CHEBI:15378"/>
        <dbReference type="ChEBI" id="CHEBI:17408"/>
        <dbReference type="ChEBI" id="CHEBI:17754"/>
        <dbReference type="ChEBI" id="CHEBI:28868"/>
    </reaction>
</comment>
<protein>
    <recommendedName>
        <fullName evidence="5">Fungal lipase-type domain-containing protein</fullName>
    </recommendedName>
</protein>
<evidence type="ECO:0000256" key="1">
    <source>
        <dbReference type="ARBA" id="ARBA00043996"/>
    </source>
</evidence>
<proteinExistence type="inferred from homology"/>
<keyword evidence="4" id="KW-1133">Transmembrane helix</keyword>
<comment type="catalytic activity">
    <reaction evidence="2">
        <text>a diacylglycerol + H2O = a monoacylglycerol + a fatty acid + H(+)</text>
        <dbReference type="Rhea" id="RHEA:32731"/>
        <dbReference type="ChEBI" id="CHEBI:15377"/>
        <dbReference type="ChEBI" id="CHEBI:15378"/>
        <dbReference type="ChEBI" id="CHEBI:17408"/>
        <dbReference type="ChEBI" id="CHEBI:18035"/>
        <dbReference type="ChEBI" id="CHEBI:28868"/>
    </reaction>
</comment>
<dbReference type="InterPro" id="IPR051218">
    <property type="entry name" value="Sec_MonoDiacylglyc_Lipase"/>
</dbReference>
<accession>A0A0E9NNI0</accession>
<feature type="transmembrane region" description="Helical" evidence="4">
    <location>
        <begin position="58"/>
        <end position="79"/>
    </location>
</feature>
<evidence type="ECO:0000256" key="4">
    <source>
        <dbReference type="SAM" id="Phobius"/>
    </source>
</evidence>
<evidence type="ECO:0000256" key="3">
    <source>
        <dbReference type="ARBA" id="ARBA00048461"/>
    </source>
</evidence>
<gene>
    <name evidence="6" type="ORF">G7K_5481-t1</name>
</gene>
<dbReference type="CDD" id="cd00519">
    <property type="entry name" value="Lipase_3"/>
    <property type="match status" value="1"/>
</dbReference>
<dbReference type="SUPFAM" id="SSF53474">
    <property type="entry name" value="alpha/beta-Hydrolases"/>
    <property type="match status" value="1"/>
</dbReference>
<reference evidence="6 7" key="3">
    <citation type="journal article" date="2015" name="Genome Announc.">
        <title>Draft Genome Sequence of the Archiascomycetous Yeast Saitoella complicata.</title>
        <authorList>
            <person name="Yamauchi K."/>
            <person name="Kondo S."/>
            <person name="Hamamoto M."/>
            <person name="Takahashi Y."/>
            <person name="Ogura Y."/>
            <person name="Hayashi T."/>
            <person name="Nishida H."/>
        </authorList>
    </citation>
    <scope>NUCLEOTIDE SEQUENCE [LARGE SCALE GENOMIC DNA]</scope>
    <source>
        <strain evidence="6 7">NRRL Y-17804</strain>
    </source>
</reference>